<comment type="caution">
    <text evidence="1">The sequence shown here is derived from an EMBL/GenBank/DDBJ whole genome shotgun (WGS) entry which is preliminary data.</text>
</comment>
<organism evidence="1 2">
    <name type="scientific">Tritrichomonas musculus</name>
    <dbReference type="NCBI Taxonomy" id="1915356"/>
    <lineage>
        <taxon>Eukaryota</taxon>
        <taxon>Metamonada</taxon>
        <taxon>Parabasalia</taxon>
        <taxon>Tritrichomonadida</taxon>
        <taxon>Tritrichomonadidae</taxon>
        <taxon>Tritrichomonas</taxon>
    </lineage>
</organism>
<sequence length="501" mass="59120">MSTKTFILSSAGLKNVILPNKNEYLNIYLSDENTEQFKFIIGKKEIIMNRFFTEFISPRVSHMHFSDPTINSIYLDDFIFANPKYTICPFNENEDEKNSSSFEDLFSDEMIKLIKDLSHGYKVELDELNGIKLSLISLVIGNEEIYQQINKLYPLIINENEGDQDRNIEYMIERLKYFHTCFDDEQIIDFISGHFYKMDQNKLLTLPKSVLYSIISNSKLIIESENSLYQYINKLFLNTNSEKEKLEKDKYNNIILFYENVEFSQLDENIFSQFISQFDFTEMTNLLWKKLCKCFSFDSSSLSSNIQPSSEVRLKRYFKSHKYQEFLYDSYFDNQFNGIIHHLTEICHGNVHHKGIVSVTASSFLNYLHFPKCVVNLEDNKHYYQSTFDDKDAWICYDFKEFKVHPTHYAIRSRYDASDVNGSPCNWCIEGSNDNQSWEILDTRKKETSLKYANASNVFEIQKKLAKDEFYRYLRIHQTGPNTAENSYFTLSALEYFGAFI</sequence>
<evidence type="ECO:0008006" key="3">
    <source>
        <dbReference type="Google" id="ProtNLM"/>
    </source>
</evidence>
<dbReference type="Proteomes" id="UP001470230">
    <property type="component" value="Unassembled WGS sequence"/>
</dbReference>
<dbReference type="InterPro" id="IPR008979">
    <property type="entry name" value="Galactose-bd-like_sf"/>
</dbReference>
<accession>A0ABR2K4V6</accession>
<reference evidence="1 2" key="1">
    <citation type="submission" date="2024-04" db="EMBL/GenBank/DDBJ databases">
        <title>Tritrichomonas musculus Genome.</title>
        <authorList>
            <person name="Alves-Ferreira E."/>
            <person name="Grigg M."/>
            <person name="Lorenzi H."/>
            <person name="Galac M."/>
        </authorList>
    </citation>
    <scope>NUCLEOTIDE SEQUENCE [LARGE SCALE GENOMIC DNA]</scope>
    <source>
        <strain evidence="1 2">EAF2021</strain>
    </source>
</reference>
<evidence type="ECO:0000313" key="2">
    <source>
        <dbReference type="Proteomes" id="UP001470230"/>
    </source>
</evidence>
<proteinExistence type="predicted"/>
<protein>
    <recommendedName>
        <fullName evidence="3">F5/8 type C domain-containing protein</fullName>
    </recommendedName>
</protein>
<name>A0ABR2K4V6_9EUKA</name>
<dbReference type="Gene3D" id="2.60.120.260">
    <property type="entry name" value="Galactose-binding domain-like"/>
    <property type="match status" value="1"/>
</dbReference>
<keyword evidence="2" id="KW-1185">Reference proteome</keyword>
<evidence type="ECO:0000313" key="1">
    <source>
        <dbReference type="EMBL" id="KAK8886114.1"/>
    </source>
</evidence>
<gene>
    <name evidence="1" type="ORF">M9Y10_041574</name>
</gene>
<dbReference type="SUPFAM" id="SSF49785">
    <property type="entry name" value="Galactose-binding domain-like"/>
    <property type="match status" value="1"/>
</dbReference>
<dbReference type="EMBL" id="JAPFFF010000007">
    <property type="protein sequence ID" value="KAK8886114.1"/>
    <property type="molecule type" value="Genomic_DNA"/>
</dbReference>